<evidence type="ECO:0000256" key="5">
    <source>
        <dbReference type="ARBA" id="ARBA00022989"/>
    </source>
</evidence>
<dbReference type="CDD" id="cd00176">
    <property type="entry name" value="SPEC"/>
    <property type="match status" value="2"/>
</dbReference>
<feature type="compositionally biased region" description="Basic residues" evidence="10">
    <location>
        <begin position="2011"/>
        <end position="2023"/>
    </location>
</feature>
<sequence>MSVLTYQEFTRRIEELTRCIFELDPFYVVEDDPAATLAMLVSTADRARANRRPRSPERREARSPSTPAWLLPGTTYAEIVKGQNSRSSSIDSRQHSAQRLTHRMHTPEATEVEVKEPVIREMTIGSASPEIQQSDSVVSKSSPNMSETWDYSEIPQCRNSESEIFSENVSYDSVSKTQNYTYGRNDEVDAGSAIHQNPITSVESHSSQILTLPQLEPPDNRARSMSPANRYRSQDLSYAEILALGLKRQPKTQVIMSLPKPQVAQVEIVKEIIVEVEKVPQQHVIDKKIASKGTTKYRSERPDRPERPSQRSRSRDMPRQRRGPEKRPTKNHDTQILKKKKITKKVIEVEEFEETPEVVSSEPTKPVINTPLPEAREDDLILKSPLTVTVETKNDNDIDESKSESIEPSHKKLKKKQKSKRTKDSDDEIEKALKEIERNSSKQRKKKQKSINEKPKKESDTAITCNTESLDLSEELVKREPTSQVISIDFITDPQEIKPQAVEDVSIHVSIDSACKETDDSLIKGKITNTDEKCKKRKKSKKNKASSELNTKQLDDNEQSIESNVESKSQIIDFKENVQVLQENTIYTLKENSSLKENLVTLDWNVLMEEEENVTESSIPLEGESYQMKDISAQVATEVNIIPESNEIYDSESILQTDLFIEPLSQNIVEQYEDVLDTNRVQEAQFSEPSTSTLLSINNEACTIDFNVGTEIIHPPHMIYQLDEKESQPSLQSKEELERYSSSDIKYIKTIVDECTSENIKPSLIIPSKSEKNNNYKFIATDPLKEINDVLETDTCKPHDVDTHTIYLITHEEKKLPPIRTVKVFTSKDVPTDDVNENPNNEPLTSNVTDECVESVTRNEEIQYEQTTSETKSFNIVNYTETVNENAATTINNVAIEIPRQLETEIDKTEMYPLEEVIFGSVQDRNKSKENTEIPYKELIDEVKTYSINLDYEQLDYNFYELIKGEKENELSSTTKLLPVLDLTLTESNSQGSNEISAIYEKPIDNYYEITDSEKLLGCIKSIDEMESVKVVSHLANLSKRDDIEERETLPECKTMIKSSNSEDENLTNNLENTILLNKLIINMKSELPRQHYYELRDAEKMLGVINYNKILYIDLNKDDKNEVIIQDTDIKNKTIQHNISVVEDSADDVCKQLKCEYEQVANSDQEIKKAEEVLAISNSRAASEEPANIIDNSQGINMVLQKDNISIDPNKEKHKHYSSHLLEVPYYSYTDIRDAEILLASITTIVPREPLKEALKNESDLDITYIKTEESSINDLDVQIALEATFVNNSLIMEKPRFNYQEIQSAEMKYANICVQNAKLCQNSELTLPVFESSSINVNDLKGEVYLEVSKGDDLEESNDNYVINVNSTLTKEPLNSETKNSVDEIITHEFDLNSTLNKKEVKENSADLATCIIDNISPEDEIPILNIVCEKIGNIEQTSVIELNDEVNVVNDEDDFVIVDMTNDIYENIDQVEKKASAEVDRQDSQALHLIDYSVPPIRDTNKNAKQIPTNICYTTDKEKPEKIGEICNIDVSNKSVCTENKASSDTEPEFEIITTPISDIQDLEIIEPISISADDHLIIHTIQSTDSHQPDFNDTPGHFDTEKESTDLDIINIDKNNYEIVTKDIKVDNRVEKSPIHSLHELLPEIDSIPEFKPTYPNTFFSNLSADAPEFTPSYMIQSLPTDTVLNALENPDSDTELKRKNLDSKSYSAAAAFITLESKNLEDTVLQQKLEYIERVSPAINAEKNPDSDQFKNREIKNTSISPQANTDTENVWVKMLDDSKSYAEIVAEGLTINEQKAECQEPKIFEESASTSFVREKTLQDLTTENTKAEVGSSWAKIAATKSPLNFNKNTFEQTMPVPAAIHNKTPVILVDESDVDHHKIPKEIDSEGFITVERSRHSRSRSREVQSTSSLYRGIIISQRDKSENRFDALLDTLRSEEVEQLQKANSEDEQENQPKLRKSRSPKSRDKSEILKYEDNLYSTKLKEVVPQQVEPIQNEPDETENKKKSKKKKKNKKSNNKLTDSSQEAKATEEVFLETLSEEKQINKSDLLESNISTPESIRTPVKDRVYSDAQYWKVDASDFTELSSLSETIAIELSPEHELQLKTRPTVQSESCLTESNEKVNTPDPLNSLNSDNNTIHTNLSEEQSLESKMADLQREIEEMLLPENDNSMISDVTPKELADTNESLDEQDEITENMSPSLASPEPEDYQQIPADEGIMRETKIVFKEALPTTVTTTALETNKQNEDIFKKQEVALKIEELAELESNINLEHEKSSTKSLYSNSDSITNNKLQNNYNLKTDNFWVEKSFIDDAEKLMLASPVNKPESSLVKIDIKPEIVKVEENLINDSSFWPEKYLYHDAECHYFLQREIKTKVNNTNIHIEANDENDKDRDPGSGSGRSSDLDEKDSHGSCGSPSDSNYISMDLPGGICSWKDQTSYLSIETPTDSLLESVSEISRVGFDMSEDSLTTPTLEPVALPDPLQEPSAAVGSRTTKDELSYDIETLLEEVKLVQANLSDLPNESLEAMERGLEEGISILVKCGEAADMLEQNVIKYRQEPEVQNLMKDLVAMKSRIAKLLIQARQGLATIQEAKKEIERQTQDIEEHKAKVCKLDHWLETINTELKESTQQGDVLTEDNILRYIEIYERYIREYEEYEIILKSISISVSDNSSQIREKVTLTKKTLEETKHLVINEIERLREILLQIRSAPEVIEEDISQTDRTIDSTSMPEEIVSPRDTNVIKSERQPYVEEPFMHESNITHVSTEVKEPFETKVKITTETIETQTGKSLMSDEPSVTDKSILCQPDPISTHDVSITCAPPKEIEVQTSEPSSEEKEMLENIEIKKTISDGHETIEIQSKPIIRDFMNDERSLVIGANYNDSDVDKNSTLNITHSLPQSFETIMVEPDETTTEVVVDADGTKRIIVRKVRKTLVTRQQVVHSQQQKQQLYLDEEIPRDQTFSQITVAGDTGSTSSILEGGVTQNIQYKTYTGEILSSIPSGEVTVQEFTSKPDIVIALEKGMGPEEILQIAEGEIKPHIETSSSSVTAIVQQVTKRIVKTRRRIIRKVVIIDGKEHISEEVIEEPENVEISEEQIPRISINVKDFGLDRQFTEADNNGDDDGKKPVQKDDIDEDFPKTPETTKRSESNEQDKNIQKEDTELKSVVEEFIKNEGKVDHKDLPGFILVDSKSGNAEIQTTIKKESEELDPQEYIGLKDSTIESSTTNVSSVIQRVTRKITRTKKRIIKHIKIIDGQEHVTEEVIEEPEDIEIIEEEPKLSHTLQEQNTRTKCIRIIKQVQIIDGKEHITEQVIEDSGDEYEPPLTISTDDRIHPLETKHYVVTLPPEEIYDQNKATSNNLISDICGTTEEVVPDVEKSFETLLAIQEGQNQQIQLESKSETKKTGVELTKSLIDSEISDSKRSNTMGEALKFSSEKDTIYHNPSEMTTESIIMTECLGKKKEEIHDITLDESLDKPDLDTDKSQANKKPLISEETILRSVEIGRDVQLLSESDSNKEYAKQDPNLDITNLEDNASIVSEKSIYFTGAPSDIKQSPIGISRTIVIKRIQIIDGKEHVTEEVVNEPETEEFETIAENQSFTQVLQQQGLETNRIKIIRQIRVIDGKEHITEQVFDEPGGTFIPDSTITAEIGISLTKPNSQKVSYKTPYTGDFVERSVKDTPSSLNVIDESNKFITYEKFHSDKEKTTNIDNLATEYSVTRNAPESAKDKKDEPSQDIESSFKNKEVKKHHDVEKVNYSEENITPSQNQTEKMEDFVVETAVENNDIKNASNRQMSEADDLESEKNAEGPQCITEDRVENIDLDSANRTMETVMTSYLDVREENKEKDIIEPCIHSTKEDFSEVSKVTNKDKLESQTHIEDKDSTMLEQKLEHFIDSTYICNPPVSTSPSVIQDVNTFIDAERQNFSQCLNLGGGIDFIEKLTQTGDLHAVPKKSYEKVDITMKIIKSDEQSDFKPQLVLDMSVEKFDSTSQLVKKDIAINLPVDVKITEDVKDKSNVSELISEAIHVDFLKPDKKRKRKHKHKKNSESDSVSAESPIKTPQKSLDETDSSSLSHYVELPASTPIESPKPTRSVLEQPTLSDSFIDSENVKSVDEQDYEPDGESGEPALSEKKKKLRKRKSRKSSEETLYPIETPPDEASILSSHEDKVKDIVEKTGIKSPDVSMEPEKIPHSISAQEITTTSPKEESYHTMSETSDISTVKIVEECIAKSPDSIKDEITTTITYPVSVVEEIPTQDYSIQTSPELSEPKSEPDMSCQPATVDSILQTSPTHLTDVVIQTMPKDDKEVHTQTNDNVECIEKVEALDRSVQTSRTESPEQSVLLEATTQVFASDLSLPDHKSSQTTPSIETVQVPEMVLDSKEIQTSPILKIEYDDKATEISIETIDSTIQTVLQENIDQETNTTPEEALHLSDMSIQTTSIPMTSAFTQSEEVSKDMEVPSVCLEEKSTSYDKVDITESSQQTSPRMMKNLETTKIATTTVDTMQQTSPREEQLNGDDVKKVCLEKNVTAESAQQTTPREDAEKCPEKEIDKSLITVDSIQQTSPRSYIDDSISTSNDEPYEVHLRAQISIPQATNDFLDSERQMVDFPHTILGDKHKQKKRKSKRKTESPLKSPESLSDPINAELSLSVTPTSDEFSSKDSYSIDEGIYQYPTTDLPTNKVTVVTNSRPTYSDIVQRSKSKSPSPSKTLVTPKSEKAILLNCLEKRTQTTYDPQRMSDNCMTVALIEPSVEKSYDFVVSSKLKEVKNAIENKDPNKVEKTVIVVIETISIWLEEIQYKIHAAISSGKKVPEETQRIKDLEQHVQHLKEIVYVTEVHEEIVTLIETLTRQMNAVSHLSNESVSKVRDSEDEWRKFFDEIDNLAHSVDRMKTTLEDLITLEGPSSQKLEELDKIENDNSDNSGHVKRLFKIYRSIAENNSKRECPSKLYLCDEDTRQIENAIHVERDRLLQLTSLAEEYEQTLQDFGQITDVAEALLDGKIIVSNLDHLHEEIQKHRKFFVNLSHCRAILESLEDNLDNETRAKYASLHHSLHDRATAIIDRAAGRAQQMTMAASRWSMLDQGMKEELQWLRVAEQRIPDLTNVTSMDHEQYINLYQSLSLDVSHHYAKILRLLSVTEGLQNLIVCPGLESTCSMALETLLKHQENIDVSLVRLTDFKENWFTYDHLINRIESWIQLADREMEHITPENITTTGNLRRFWELKAQHEVHNNLKTECGIQFEKAFEILPISDEMVQRQFFLKIEDKWRDLSDRIGNLHASAIQNISDRGVTSGEKLNLLEDELRELRGSLEGLKGVIKSEDELNLYIERLQVMTSRIDRIQNELGRLSLLPTAESDRLGALLTQSGILDDQIAEELERSMLLKEKIVQVQAGIGRVQKGQRRARLTLEECETAERLGSDVVERASQNCDRLLQDLGAQWKEILALRQALHTLPISLRICVSPTSIERDISALQETHAELEAACNDLCVRLRGKLQLWRRFERQLESVQGAVREADYMVELLTVQGQVDYDRLLKATERLETLSDSLSRRSGELVGELRETAAPLEASTEPSVAAKLRRQLDDAATAYEHTCANLTQLCDKYHKAVDLWSRYKEAAAAVRAFAESQEGRLHALRPDDAPATANACLEQEARVAELRSLAARVAAETGSRALQADADALARRLQLVAGAVQALADLGEARQIARAKAQHAKEMFCDMRQDLTPVHEDGEIVEDKLIALRDNLIALGKSEADIAPAKAELPEIDRDVSEEHSIVRILELWQAMFRDTFLHYHRLSTALVRSGDAATAFKLWHEYLLDLQSFLSSTVPTDYENLTEHRRLCRVHRNLLASQRSVLINENRDTNNRDLADKFDTLTNLHNETLARIVERHDEVSTRIAAWDDYREIYTELLKWLKELEREKEKLQLRYVHIKRINKTLTQVQNLADKLPEGRKFSEKLSSNLKKVLEFTEDTYGASVRMEYAGIVKRVDNLQASLDTWRDFLTRILGLIAEYETLTSDLQKLYLRTQNDIMTYSDEERLSRPQIKKAIDKFTDLRTKIDKTESQIEALSVIQEQLKECLSPQDIRIVNQKVWQLRQQRADLEHQLSIIIHKLQERIEIYTIFDSRLLRFSEWLKSVETRLESTSSSEVGALDPHDLIKRINSDLQAETAMKEREFEWLIETGITLVDLSKKDEKSYSKNTSKQLKDIQERWHHLQESRRSRIAKITELLVTISQLEERLTEIRTKLHSIESKLSTSVIIEKLTTKAVDTQFQSRDEIHKDIENESEEVGNTLNLCELVFNDPDVLKGNFDLHNLRTGVEIVDKKWKNICEMSEQRKTALKEIRKSAELANSLLPKVEKKLDAIEKRVEKVEARKQRGENEDESVSKAVIKDLDSLESDVKKLEDAYGRIVSARGIELRGNGADDAARLRAAVRRWQQLRLRVDAAGADAHRQFVAAHGKAVVALAEADVRLTRALHLSPTPTDKEAILKELEGVERDLQECQSYVEAGDRLAASVLSVAGVPDMVAEYRALYSDVRMRLDIARAEVVGDVDTAVQVDTLRWETDAALQVDTLTSKETYRVELASAVKEASEALEGLRTALVHEIPENAPSEDLANAAKEIAKAGTKPSQTLELAKHLSELLLTECDATEDEAMLQEVESLALRYEDLLNQAKKRELQINNLRLPHSASYALTCEHESGRLTCPLCSDRNWKQLDNDLWRLEQWLQFAEATHEARHEPPEQYDALEDTIQDHREFLLDLDSHKALVVSLNVVGTHVARHARDVSAAERVRERLAEANRRWDEACARAADWQTKLQRALMHNREFHDIVVELVSQLGNAERLVRSREPLRLSRPPDELRVEFRRFSELRDELSRAEPRVLALRDAAQLLHGNDAQDVCRRLGELRLRLQSLRKLSAVYALKLGAALAREPSATGSALAAAAATLAPQLMQDDEEPSFSLPPLTDNDVPASDETEERSLSGVQRGLRFVCRVARASLPFQALLLLLLGAAALAPHTQTDCRATPSLQPVLRYPDGPPPI</sequence>
<evidence type="ECO:0000256" key="1">
    <source>
        <dbReference type="ARBA" id="ARBA00004126"/>
    </source>
</evidence>
<feature type="compositionally biased region" description="Basic and acidic residues" evidence="10">
    <location>
        <begin position="430"/>
        <end position="440"/>
    </location>
</feature>
<feature type="coiled-coil region" evidence="9">
    <location>
        <begin position="6040"/>
        <end position="6100"/>
    </location>
</feature>
<feature type="region of interest" description="Disordered" evidence="10">
    <location>
        <begin position="2111"/>
        <end position="2141"/>
    </location>
</feature>
<feature type="region of interest" description="Disordered" evidence="10">
    <location>
        <begin position="4612"/>
        <end position="4647"/>
    </location>
</feature>
<evidence type="ECO:0000256" key="6">
    <source>
        <dbReference type="ARBA" id="ARBA00023136"/>
    </source>
</evidence>
<feature type="compositionally biased region" description="Basic and acidic residues" evidence="10">
    <location>
        <begin position="3729"/>
        <end position="3761"/>
    </location>
</feature>
<dbReference type="Gene3D" id="1.20.58.60">
    <property type="match status" value="5"/>
</dbReference>
<feature type="region of interest" description="Disordered" evidence="10">
    <location>
        <begin position="1944"/>
        <end position="2034"/>
    </location>
</feature>
<feature type="compositionally biased region" description="Basic residues" evidence="10">
    <location>
        <begin position="4620"/>
        <end position="4629"/>
    </location>
</feature>
<feature type="region of interest" description="Disordered" evidence="10">
    <location>
        <begin position="4036"/>
        <end position="4075"/>
    </location>
</feature>
<dbReference type="Proteomes" id="UP001152562">
    <property type="component" value="Unassembled WGS sequence"/>
</dbReference>
<feature type="compositionally biased region" description="Basic and acidic residues" evidence="10">
    <location>
        <begin position="3127"/>
        <end position="3165"/>
    </location>
</feature>
<keyword evidence="5" id="KW-1133">Transmembrane helix</keyword>
<name>A0A9P0SNG5_PIEBR</name>
<feature type="compositionally biased region" description="Basic and acidic residues" evidence="10">
    <location>
        <begin position="393"/>
        <end position="410"/>
    </location>
</feature>
<feature type="compositionally biased region" description="Basic and acidic residues" evidence="10">
    <location>
        <begin position="297"/>
        <end position="336"/>
    </location>
</feature>
<dbReference type="InterPro" id="IPR012315">
    <property type="entry name" value="KASH"/>
</dbReference>
<dbReference type="PANTHER" id="PTHR47535:SF10">
    <property type="entry name" value="MUSCLE-SPECIFIC PROTEIN 300 KDA"/>
    <property type="match status" value="1"/>
</dbReference>
<dbReference type="InterPro" id="IPR018159">
    <property type="entry name" value="Spectrin/alpha-actinin"/>
</dbReference>
<feature type="region of interest" description="Disordered" evidence="10">
    <location>
        <begin position="129"/>
        <end position="149"/>
    </location>
</feature>
<feature type="coiled-coil region" evidence="9">
    <location>
        <begin position="5903"/>
        <end position="5930"/>
    </location>
</feature>
<feature type="compositionally biased region" description="Basic and acidic residues" evidence="10">
    <location>
        <begin position="2390"/>
        <end position="2401"/>
    </location>
</feature>
<comment type="subcellular location">
    <subcellularLocation>
        <location evidence="1">Nucleus membrane</location>
    </subcellularLocation>
</comment>
<gene>
    <name evidence="12" type="ORF">PIBRA_LOCUS555</name>
</gene>
<feature type="coiled-coil region" evidence="9">
    <location>
        <begin position="6349"/>
        <end position="6401"/>
    </location>
</feature>
<feature type="region of interest" description="Disordered" evidence="10">
    <location>
        <begin position="352"/>
        <end position="380"/>
    </location>
</feature>
<evidence type="ECO:0000256" key="4">
    <source>
        <dbReference type="ARBA" id="ARBA00022737"/>
    </source>
</evidence>
<keyword evidence="7" id="KW-0539">Nucleus</keyword>
<feature type="topological domain" description="Perinuclear space" evidence="8">
    <location>
        <begin position="7009"/>
        <end position="7032"/>
    </location>
</feature>
<protein>
    <recommendedName>
        <fullName evidence="11">KASH domain-containing protein</fullName>
    </recommendedName>
</protein>
<feature type="region of interest" description="Disordered" evidence="10">
    <location>
        <begin position="3118"/>
        <end position="3165"/>
    </location>
</feature>
<feature type="region of interest" description="Disordered" evidence="10">
    <location>
        <begin position="393"/>
        <end position="466"/>
    </location>
</feature>
<feature type="region of interest" description="Disordered" evidence="10">
    <location>
        <begin position="46"/>
        <end position="68"/>
    </location>
</feature>
<feature type="region of interest" description="Disordered" evidence="10">
    <location>
        <begin position="533"/>
        <end position="562"/>
    </location>
</feature>
<feature type="region of interest" description="Disordered" evidence="10">
    <location>
        <begin position="2389"/>
        <end position="2426"/>
    </location>
</feature>
<dbReference type="Pfam" id="PF10541">
    <property type="entry name" value="KASH"/>
    <property type="match status" value="1"/>
</dbReference>
<feature type="region of interest" description="Disordered" evidence="10">
    <location>
        <begin position="3788"/>
        <end position="3811"/>
    </location>
</feature>
<evidence type="ECO:0000256" key="3">
    <source>
        <dbReference type="ARBA" id="ARBA00022692"/>
    </source>
</evidence>
<dbReference type="GO" id="GO:0005640">
    <property type="term" value="C:nuclear outer membrane"/>
    <property type="evidence" value="ECO:0007669"/>
    <property type="project" value="TreeGrafter"/>
</dbReference>
<dbReference type="InterPro" id="IPR052403">
    <property type="entry name" value="LINC-complex_assoc"/>
</dbReference>
<feature type="region of interest" description="Disordered" evidence="10">
    <location>
        <begin position="82"/>
        <end position="101"/>
    </location>
</feature>
<feature type="compositionally biased region" description="Polar residues" evidence="10">
    <location>
        <begin position="4052"/>
        <end position="4066"/>
    </location>
</feature>
<evidence type="ECO:0000313" key="13">
    <source>
        <dbReference type="Proteomes" id="UP001152562"/>
    </source>
</evidence>
<keyword evidence="3 8" id="KW-0812">Transmembrane</keyword>
<keyword evidence="9" id="KW-0175">Coiled coil</keyword>
<dbReference type="SUPFAM" id="SSF46966">
    <property type="entry name" value="Spectrin repeat"/>
    <property type="match status" value="5"/>
</dbReference>
<feature type="region of interest" description="Disordered" evidence="10">
    <location>
        <begin position="6944"/>
        <end position="6970"/>
    </location>
</feature>
<dbReference type="EMBL" id="CALOZG010000001">
    <property type="protein sequence ID" value="CAH3870216.1"/>
    <property type="molecule type" value="Genomic_DNA"/>
</dbReference>
<feature type="compositionally biased region" description="Basic and acidic residues" evidence="10">
    <location>
        <begin position="450"/>
        <end position="460"/>
    </location>
</feature>
<proteinExistence type="inferred from homology"/>
<dbReference type="SMART" id="SM01249">
    <property type="entry name" value="KASH"/>
    <property type="match status" value="1"/>
</dbReference>
<feature type="compositionally biased region" description="Basic residues" evidence="10">
    <location>
        <begin position="411"/>
        <end position="421"/>
    </location>
</feature>
<keyword evidence="13" id="KW-1185">Reference proteome</keyword>
<comment type="similarity">
    <text evidence="2">Belongs to the nesprin family.</text>
</comment>
<feature type="domain" description="KASH" evidence="11">
    <location>
        <begin position="6979"/>
        <end position="7032"/>
    </location>
</feature>
<keyword evidence="6 8" id="KW-0472">Membrane</keyword>
<feature type="region of interest" description="Disordered" evidence="10">
    <location>
        <begin position="4101"/>
        <end position="4219"/>
    </location>
</feature>
<feature type="compositionally biased region" description="Basic and acidic residues" evidence="10">
    <location>
        <begin position="4167"/>
        <end position="4180"/>
    </location>
</feature>
<dbReference type="FunFam" id="1.20.58.60:FF:000171">
    <property type="entry name" value="Uncharacterized protein, isoform B"/>
    <property type="match status" value="1"/>
</dbReference>
<evidence type="ECO:0000256" key="9">
    <source>
        <dbReference type="SAM" id="Coils"/>
    </source>
</evidence>
<evidence type="ECO:0000256" key="7">
    <source>
        <dbReference type="ARBA" id="ARBA00023242"/>
    </source>
</evidence>
<feature type="compositionally biased region" description="Basic and acidic residues" evidence="10">
    <location>
        <begin position="1970"/>
        <end position="1982"/>
    </location>
</feature>
<feature type="compositionally biased region" description="Basic residues" evidence="10">
    <location>
        <begin position="535"/>
        <end position="544"/>
    </location>
</feature>
<feature type="compositionally biased region" description="Polar residues" evidence="10">
    <location>
        <begin position="3762"/>
        <end position="3773"/>
    </location>
</feature>
<dbReference type="GO" id="GO:0007097">
    <property type="term" value="P:nuclear migration"/>
    <property type="evidence" value="ECO:0007669"/>
    <property type="project" value="TreeGrafter"/>
</dbReference>
<feature type="coiled-coil region" evidence="9">
    <location>
        <begin position="5297"/>
        <end position="5344"/>
    </location>
</feature>
<evidence type="ECO:0000313" key="12">
    <source>
        <dbReference type="EMBL" id="CAH3870216.1"/>
    </source>
</evidence>
<dbReference type="GO" id="GO:0051015">
    <property type="term" value="F:actin filament binding"/>
    <property type="evidence" value="ECO:0007669"/>
    <property type="project" value="TreeGrafter"/>
</dbReference>
<feature type="region of interest" description="Disordered" evidence="10">
    <location>
        <begin position="287"/>
        <end position="339"/>
    </location>
</feature>
<feature type="compositionally biased region" description="Polar residues" evidence="10">
    <location>
        <begin position="2112"/>
        <end position="2124"/>
    </location>
</feature>
<feature type="compositionally biased region" description="Basic residues" evidence="10">
    <location>
        <begin position="4037"/>
        <end position="4048"/>
    </location>
</feature>
<reference evidence="12" key="1">
    <citation type="submission" date="2022-05" db="EMBL/GenBank/DDBJ databases">
        <authorList>
            <person name="Okamura Y."/>
        </authorList>
    </citation>
    <scope>NUCLEOTIDE SEQUENCE</scope>
</reference>
<feature type="coiled-coil region" evidence="9">
    <location>
        <begin position="2568"/>
        <end position="2616"/>
    </location>
</feature>
<comment type="caution">
    <text evidence="12">The sequence shown here is derived from an EMBL/GenBank/DDBJ whole genome shotgun (WGS) entry which is preliminary data.</text>
</comment>
<feature type="compositionally biased region" description="Polar residues" evidence="10">
    <location>
        <begin position="4197"/>
        <end position="4206"/>
    </location>
</feature>
<evidence type="ECO:0000256" key="10">
    <source>
        <dbReference type="SAM" id="MobiDB-lite"/>
    </source>
</evidence>
<dbReference type="PANTHER" id="PTHR47535">
    <property type="entry name" value="MUSCLE-SPECIFIC PROTEIN 300 KDA, ISOFORM G"/>
    <property type="match status" value="1"/>
</dbReference>
<dbReference type="GO" id="GO:0034993">
    <property type="term" value="C:meiotic nuclear membrane microtubule tethering complex"/>
    <property type="evidence" value="ECO:0007669"/>
    <property type="project" value="TreeGrafter"/>
</dbReference>
<keyword evidence="4" id="KW-0677">Repeat</keyword>
<feature type="topological domain" description="Cytoplasmic" evidence="8">
    <location>
        <begin position="1"/>
        <end position="6987"/>
    </location>
</feature>
<dbReference type="SMART" id="SM00150">
    <property type="entry name" value="SPEC"/>
    <property type="match status" value="6"/>
</dbReference>
<dbReference type="PROSITE" id="PS51049">
    <property type="entry name" value="KASH"/>
    <property type="match status" value="1"/>
</dbReference>
<feature type="coiled-coil region" evidence="9">
    <location>
        <begin position="6221"/>
        <end position="6248"/>
    </location>
</feature>
<evidence type="ECO:0000259" key="11">
    <source>
        <dbReference type="PROSITE" id="PS51049"/>
    </source>
</evidence>
<feature type="compositionally biased region" description="Basic residues" evidence="10">
    <location>
        <begin position="4135"/>
        <end position="4145"/>
    </location>
</feature>
<evidence type="ECO:0000256" key="8">
    <source>
        <dbReference type="PROSITE-ProRule" id="PRU00385"/>
    </source>
</evidence>
<organism evidence="12 13">
    <name type="scientific">Pieris brassicae</name>
    <name type="common">White butterfly</name>
    <name type="synonym">Large white butterfly</name>
    <dbReference type="NCBI Taxonomy" id="7116"/>
    <lineage>
        <taxon>Eukaryota</taxon>
        <taxon>Metazoa</taxon>
        <taxon>Ecdysozoa</taxon>
        <taxon>Arthropoda</taxon>
        <taxon>Hexapoda</taxon>
        <taxon>Insecta</taxon>
        <taxon>Pterygota</taxon>
        <taxon>Neoptera</taxon>
        <taxon>Endopterygota</taxon>
        <taxon>Lepidoptera</taxon>
        <taxon>Glossata</taxon>
        <taxon>Ditrysia</taxon>
        <taxon>Papilionoidea</taxon>
        <taxon>Pieridae</taxon>
        <taxon>Pierinae</taxon>
        <taxon>Pieris</taxon>
    </lineage>
</organism>
<dbReference type="GO" id="GO:0005737">
    <property type="term" value="C:cytoplasm"/>
    <property type="evidence" value="ECO:0007669"/>
    <property type="project" value="TreeGrafter"/>
</dbReference>
<accession>A0A9P0SNG5</accession>
<feature type="compositionally biased region" description="Acidic residues" evidence="10">
    <location>
        <begin position="4118"/>
        <end position="4127"/>
    </location>
</feature>
<evidence type="ECO:0000256" key="2">
    <source>
        <dbReference type="ARBA" id="ARBA00008619"/>
    </source>
</evidence>
<feature type="region of interest" description="Disordered" evidence="10">
    <location>
        <begin position="3720"/>
        <end position="3774"/>
    </location>
</feature>